<dbReference type="Gene3D" id="3.30.450.40">
    <property type="match status" value="1"/>
</dbReference>
<dbReference type="RefSeq" id="WP_067697084.1">
    <property type="nucleotide sequence ID" value="NZ_LLZH01000277.1"/>
</dbReference>
<dbReference type="SUPFAM" id="SSF81606">
    <property type="entry name" value="PP2C-like"/>
    <property type="match status" value="1"/>
</dbReference>
<dbReference type="Gene3D" id="3.60.40.10">
    <property type="entry name" value="PPM-type phosphatase domain"/>
    <property type="match status" value="1"/>
</dbReference>
<dbReference type="AlphaFoldDB" id="A0A101JMF5"/>
<evidence type="ECO:0000256" key="1">
    <source>
        <dbReference type="ARBA" id="ARBA00022801"/>
    </source>
</evidence>
<feature type="domain" description="PPM-type phosphatase" evidence="2">
    <location>
        <begin position="170"/>
        <end position="388"/>
    </location>
</feature>
<dbReference type="GO" id="GO:0016791">
    <property type="term" value="F:phosphatase activity"/>
    <property type="evidence" value="ECO:0007669"/>
    <property type="project" value="TreeGrafter"/>
</dbReference>
<dbReference type="Pfam" id="PF07228">
    <property type="entry name" value="SpoIIE"/>
    <property type="match status" value="1"/>
</dbReference>
<keyword evidence="1" id="KW-0378">Hydrolase</keyword>
<protein>
    <submittedName>
        <fullName evidence="3">Phosphatase</fullName>
    </submittedName>
</protein>
<dbReference type="PANTHER" id="PTHR43156:SF2">
    <property type="entry name" value="STAGE II SPORULATION PROTEIN E"/>
    <property type="match status" value="1"/>
</dbReference>
<evidence type="ECO:0000313" key="4">
    <source>
        <dbReference type="Proteomes" id="UP000053244"/>
    </source>
</evidence>
<dbReference type="InterPro" id="IPR029016">
    <property type="entry name" value="GAF-like_dom_sf"/>
</dbReference>
<dbReference type="InterPro" id="IPR001932">
    <property type="entry name" value="PPM-type_phosphatase-like_dom"/>
</dbReference>
<dbReference type="PANTHER" id="PTHR43156">
    <property type="entry name" value="STAGE II SPORULATION PROTEIN E-RELATED"/>
    <property type="match status" value="1"/>
</dbReference>
<proteinExistence type="predicted"/>
<comment type="caution">
    <text evidence="3">The sequence shown here is derived from an EMBL/GenBank/DDBJ whole genome shotgun (WGS) entry which is preliminary data.</text>
</comment>
<dbReference type="SUPFAM" id="SSF55781">
    <property type="entry name" value="GAF domain-like"/>
    <property type="match status" value="1"/>
</dbReference>
<sequence>MLSSMMAVRRLMDLRHRGRAEDLPAVLAATAPLLDVETATVLLVDYAQLALHPLRGTTLDTTTAQAVEDTPAGLAFTTAETQWADEGDGGMLWLPLLHGAERLGVLEFRVKAYPPETTRHDLEVIAALVAELIASRRFYGDAVEQTRRRLPMQLAAEIIWNQLPPLTFAVDGTIVTAVLEPCYDVGGDAFDYAANDDVLHVAIFDTVGHGISASALTTLTLNSYRNARRSGLSLADTCRSIDKWIRSQHPGAFVTALLAELDIPTGMYRRISAGHPAELFLRDGVALPALPTPNTLPLGLGHMLTRPPTVIEVQLEPGDTLVLYTDGITEARDAAGDLFGVDRLSAFLLGELRQGAAAPEVMRRLIQTIVSYENDDLRDDATAAMLQWRRR</sequence>
<dbReference type="OrthoDB" id="3280057at2"/>
<dbReference type="InterPro" id="IPR052016">
    <property type="entry name" value="Bact_Sigma-Reg"/>
</dbReference>
<dbReference type="EMBL" id="LLZH01000277">
    <property type="protein sequence ID" value="KUL29595.1"/>
    <property type="molecule type" value="Genomic_DNA"/>
</dbReference>
<accession>A0A101JMF5</accession>
<dbReference type="InterPro" id="IPR036457">
    <property type="entry name" value="PPM-type-like_dom_sf"/>
</dbReference>
<dbReference type="Proteomes" id="UP000053244">
    <property type="component" value="Unassembled WGS sequence"/>
</dbReference>
<reference evidence="3 4" key="1">
    <citation type="submission" date="2015-10" db="EMBL/GenBank/DDBJ databases">
        <authorList>
            <person name="Gilbert D.G."/>
        </authorList>
    </citation>
    <scope>NUCLEOTIDE SEQUENCE [LARGE SCALE GENOMIC DNA]</scope>
    <source>
        <strain evidence="3 4">NRRL B-16712</strain>
    </source>
</reference>
<dbReference type="SMART" id="SM00331">
    <property type="entry name" value="PP2C_SIG"/>
    <property type="match status" value="1"/>
</dbReference>
<organism evidence="3 4">
    <name type="scientific">Actinoplanes awajinensis subsp. mycoplanecinus</name>
    <dbReference type="NCBI Taxonomy" id="135947"/>
    <lineage>
        <taxon>Bacteria</taxon>
        <taxon>Bacillati</taxon>
        <taxon>Actinomycetota</taxon>
        <taxon>Actinomycetes</taxon>
        <taxon>Micromonosporales</taxon>
        <taxon>Micromonosporaceae</taxon>
        <taxon>Actinoplanes</taxon>
    </lineage>
</organism>
<evidence type="ECO:0000259" key="2">
    <source>
        <dbReference type="SMART" id="SM00331"/>
    </source>
</evidence>
<name>A0A101JMF5_9ACTN</name>
<gene>
    <name evidence="3" type="ORF">ADL15_27130</name>
</gene>
<evidence type="ECO:0000313" key="3">
    <source>
        <dbReference type="EMBL" id="KUL29595.1"/>
    </source>
</evidence>
<keyword evidence="4" id="KW-1185">Reference proteome</keyword>